<evidence type="ECO:0000313" key="2">
    <source>
        <dbReference type="Proteomes" id="UP000092993"/>
    </source>
</evidence>
<keyword evidence="2" id="KW-1185">Reference proteome</keyword>
<proteinExistence type="predicted"/>
<organism evidence="1 2">
    <name type="scientific">Grifola frondosa</name>
    <name type="common">Maitake</name>
    <name type="synonym">Polyporus frondosus</name>
    <dbReference type="NCBI Taxonomy" id="5627"/>
    <lineage>
        <taxon>Eukaryota</taxon>
        <taxon>Fungi</taxon>
        <taxon>Dikarya</taxon>
        <taxon>Basidiomycota</taxon>
        <taxon>Agaricomycotina</taxon>
        <taxon>Agaricomycetes</taxon>
        <taxon>Polyporales</taxon>
        <taxon>Grifolaceae</taxon>
        <taxon>Grifola</taxon>
    </lineage>
</organism>
<reference evidence="1 2" key="1">
    <citation type="submission" date="2016-03" db="EMBL/GenBank/DDBJ databases">
        <title>Whole genome sequencing of Grifola frondosa 9006-11.</title>
        <authorList>
            <person name="Min B."/>
            <person name="Park H."/>
            <person name="Kim J.-G."/>
            <person name="Cho H."/>
            <person name="Oh Y.-L."/>
            <person name="Kong W.-S."/>
            <person name="Choi I.-G."/>
        </authorList>
    </citation>
    <scope>NUCLEOTIDE SEQUENCE [LARGE SCALE GENOMIC DNA]</scope>
    <source>
        <strain evidence="1 2">9006-11</strain>
    </source>
</reference>
<evidence type="ECO:0000313" key="1">
    <source>
        <dbReference type="EMBL" id="OBZ66929.1"/>
    </source>
</evidence>
<dbReference type="Proteomes" id="UP000092993">
    <property type="component" value="Unassembled WGS sequence"/>
</dbReference>
<protein>
    <submittedName>
        <fullName evidence="1">Uncharacterized protein</fullName>
    </submittedName>
</protein>
<dbReference type="EMBL" id="LUGG01000027">
    <property type="protein sequence ID" value="OBZ66929.1"/>
    <property type="molecule type" value="Genomic_DNA"/>
</dbReference>
<accession>A0A1C7LSN2</accession>
<name>A0A1C7LSN2_GRIFR</name>
<comment type="caution">
    <text evidence="1">The sequence shown here is derived from an EMBL/GenBank/DDBJ whole genome shotgun (WGS) entry which is preliminary data.</text>
</comment>
<dbReference type="AlphaFoldDB" id="A0A1C7LSN2"/>
<sequence length="152" mass="16962">MERDLRDDSFHLTFSIRPTSIHHAADQDSTSKPDSLLAEMFVRKAVTAALQKNVSMYMTPGGKVVFNTEKNCPYISRTSPEQQSQAFVTYCVPNTVRNKASAFPGQKRRSTGCGNRSEFGTSTPPAGSCWKNRCVRLRLQIAALFQTRTMPP</sequence>
<gene>
    <name evidence="1" type="ORF">A0H81_13271</name>
</gene>